<evidence type="ECO:0000313" key="1">
    <source>
        <dbReference type="EMBL" id="GAA2973141.1"/>
    </source>
</evidence>
<evidence type="ECO:0000313" key="2">
    <source>
        <dbReference type="Proteomes" id="UP001500403"/>
    </source>
</evidence>
<accession>A0ABN3XNE5</accession>
<protein>
    <submittedName>
        <fullName evidence="1">Uncharacterized protein</fullName>
    </submittedName>
</protein>
<proteinExistence type="predicted"/>
<comment type="caution">
    <text evidence="1">The sequence shown here is derived from an EMBL/GenBank/DDBJ whole genome shotgun (WGS) entry which is preliminary data.</text>
</comment>
<dbReference type="Proteomes" id="UP001500403">
    <property type="component" value="Unassembled WGS sequence"/>
</dbReference>
<gene>
    <name evidence="1" type="ORF">GCM10010446_66950</name>
</gene>
<name>A0ABN3XNE5_9ACTN</name>
<sequence length="187" mass="20463">MILVNPVSRKVRPMESLIAAVREQDEAARFLAWPGDFDLDRGDHVEEVHLASGAALEGFAGDGAGGTYFFCGEGGEERPILYADSEGGAALVAIGLPELLRLLLVAPWWRDCQAFTDDESRGLAAEYLEDMPDLVARRDRAAAALGLDLPDQAEVLARLREVAVRMGEKFVLIFTPEGHPYEPLIRD</sequence>
<organism evidence="1 2">
    <name type="scientific">Streptomyces enissocaesilis</name>
    <dbReference type="NCBI Taxonomy" id="332589"/>
    <lineage>
        <taxon>Bacteria</taxon>
        <taxon>Bacillati</taxon>
        <taxon>Actinomycetota</taxon>
        <taxon>Actinomycetes</taxon>
        <taxon>Kitasatosporales</taxon>
        <taxon>Streptomycetaceae</taxon>
        <taxon>Streptomyces</taxon>
        <taxon>Streptomyces rochei group</taxon>
    </lineage>
</organism>
<dbReference type="EMBL" id="BAAAUD010000111">
    <property type="protein sequence ID" value="GAA2973141.1"/>
    <property type="molecule type" value="Genomic_DNA"/>
</dbReference>
<reference evidence="1 2" key="1">
    <citation type="journal article" date="2019" name="Int. J. Syst. Evol. Microbiol.">
        <title>The Global Catalogue of Microorganisms (GCM) 10K type strain sequencing project: providing services to taxonomists for standard genome sequencing and annotation.</title>
        <authorList>
            <consortium name="The Broad Institute Genomics Platform"/>
            <consortium name="The Broad Institute Genome Sequencing Center for Infectious Disease"/>
            <person name="Wu L."/>
            <person name="Ma J."/>
        </authorList>
    </citation>
    <scope>NUCLEOTIDE SEQUENCE [LARGE SCALE GENOMIC DNA]</scope>
    <source>
        <strain evidence="1 2">JCM 9088</strain>
    </source>
</reference>
<keyword evidence="2" id="KW-1185">Reference proteome</keyword>